<reference evidence="1 2" key="1">
    <citation type="journal article" date="2020" name="Genome Biol. Evol.">
        <title>A new high-quality draft genome assembly of the Chinese cordyceps Ophiocordyceps sinensis.</title>
        <authorList>
            <person name="Shu R."/>
            <person name="Zhang J."/>
            <person name="Meng Q."/>
            <person name="Zhang H."/>
            <person name="Zhou G."/>
            <person name="Li M."/>
            <person name="Wu P."/>
            <person name="Zhao Y."/>
            <person name="Chen C."/>
            <person name="Qin Q."/>
        </authorList>
    </citation>
    <scope>NUCLEOTIDE SEQUENCE [LARGE SCALE GENOMIC DNA]</scope>
    <source>
        <strain evidence="1 2">IOZ07</strain>
    </source>
</reference>
<evidence type="ECO:0000313" key="1">
    <source>
        <dbReference type="EMBL" id="KAF4508760.1"/>
    </source>
</evidence>
<dbReference type="InterPro" id="IPR029032">
    <property type="entry name" value="AhpD-like"/>
</dbReference>
<dbReference type="Gene3D" id="1.20.1290.10">
    <property type="entry name" value="AhpD-like"/>
    <property type="match status" value="1"/>
</dbReference>
<name>A0A8H4V5T3_9HYPO</name>
<keyword evidence="2" id="KW-1185">Reference proteome</keyword>
<dbReference type="Proteomes" id="UP000557566">
    <property type="component" value="Unassembled WGS sequence"/>
</dbReference>
<accession>A0A8H4V5T3</accession>
<proteinExistence type="predicted"/>
<dbReference type="OrthoDB" id="5392202at2759"/>
<evidence type="ECO:0000313" key="2">
    <source>
        <dbReference type="Proteomes" id="UP000557566"/>
    </source>
</evidence>
<evidence type="ECO:0008006" key="3">
    <source>
        <dbReference type="Google" id="ProtNLM"/>
    </source>
</evidence>
<dbReference type="AlphaFoldDB" id="A0A8H4V5T3"/>
<dbReference type="InterPro" id="IPR052999">
    <property type="entry name" value="PTS1_Protein"/>
</dbReference>
<protein>
    <recommendedName>
        <fullName evidence="3">Mitochondrial protein</fullName>
    </recommendedName>
</protein>
<dbReference type="PANTHER" id="PTHR28180:SF2">
    <property type="entry name" value="PEROXISOMAL PROTEIN 2"/>
    <property type="match status" value="1"/>
</dbReference>
<gene>
    <name evidence="1" type="ORF">G6O67_005100</name>
</gene>
<dbReference type="PANTHER" id="PTHR28180">
    <property type="entry name" value="CONSERVED MITOCHONDRIAL PROTEIN-RELATED"/>
    <property type="match status" value="1"/>
</dbReference>
<sequence>MSKLSPALKALIMAPSARNGAVGAPHGMRDVYGRIAADAARHKLGTRPWLAFAAAATFTLNSPDSLAVLHGVASAGKGAVAATQTAELMRDVGLKCISFNGIPRTINCLNEFGAALPPTLAASLSTTPQRALTPDNLDAALARGRRAFDSVYAPLTEKLLDRLARAHPDLPVHILGSHYAPLLADPPLPPPSPAADALAAARTGRLLTSAVAVACLRAQTGVGPQVLSHVYGLRKAFENGSWRRGWVREPDTDEGQLVRWFTGDEGGEWILRSVDSIIEALGGSNFAAGSGKQSKL</sequence>
<dbReference type="EMBL" id="JAAVMX010000005">
    <property type="protein sequence ID" value="KAF4508760.1"/>
    <property type="molecule type" value="Genomic_DNA"/>
</dbReference>
<organism evidence="1 2">
    <name type="scientific">Ophiocordyceps sinensis</name>
    <dbReference type="NCBI Taxonomy" id="72228"/>
    <lineage>
        <taxon>Eukaryota</taxon>
        <taxon>Fungi</taxon>
        <taxon>Dikarya</taxon>
        <taxon>Ascomycota</taxon>
        <taxon>Pezizomycotina</taxon>
        <taxon>Sordariomycetes</taxon>
        <taxon>Hypocreomycetidae</taxon>
        <taxon>Hypocreales</taxon>
        <taxon>Ophiocordycipitaceae</taxon>
        <taxon>Ophiocordyceps</taxon>
    </lineage>
</organism>
<comment type="caution">
    <text evidence="1">The sequence shown here is derived from an EMBL/GenBank/DDBJ whole genome shotgun (WGS) entry which is preliminary data.</text>
</comment>